<name>A0ABX8BH35_9ACTN</name>
<accession>A0ABX8BH35</accession>
<feature type="region of interest" description="Disordered" evidence="1">
    <location>
        <begin position="117"/>
        <end position="143"/>
    </location>
</feature>
<evidence type="ECO:0000313" key="2">
    <source>
        <dbReference type="EMBL" id="QUX21527.1"/>
    </source>
</evidence>
<evidence type="ECO:0000256" key="1">
    <source>
        <dbReference type="SAM" id="MobiDB-lite"/>
    </source>
</evidence>
<reference evidence="2 3" key="1">
    <citation type="submission" date="2021-05" db="EMBL/GenBank/DDBJ databases">
        <title>Direct Submission.</title>
        <authorList>
            <person name="Li K."/>
            <person name="Gao J."/>
        </authorList>
    </citation>
    <scope>NUCLEOTIDE SEQUENCE [LARGE SCALE GENOMIC DNA]</scope>
    <source>
        <strain evidence="2 3">Mg02</strain>
    </source>
</reference>
<keyword evidence="3" id="KW-1185">Reference proteome</keyword>
<dbReference type="InterPro" id="IPR036819">
    <property type="entry name" value="Subtilisin_inhibitor-like_sf"/>
</dbReference>
<organism evidence="2 3">
    <name type="scientific">Nocardiopsis changdeensis</name>
    <dbReference type="NCBI Taxonomy" id="2831969"/>
    <lineage>
        <taxon>Bacteria</taxon>
        <taxon>Bacillati</taxon>
        <taxon>Actinomycetota</taxon>
        <taxon>Actinomycetes</taxon>
        <taxon>Streptosporangiales</taxon>
        <taxon>Nocardiopsidaceae</taxon>
        <taxon>Nocardiopsis</taxon>
    </lineage>
</organism>
<dbReference type="SUPFAM" id="SSF55399">
    <property type="entry name" value="Subtilisin inhibitor"/>
    <property type="match status" value="1"/>
</dbReference>
<gene>
    <name evidence="2" type="ORF">KGD84_24440</name>
</gene>
<dbReference type="PROSITE" id="PS51257">
    <property type="entry name" value="PROKAR_LIPOPROTEIN"/>
    <property type="match status" value="1"/>
</dbReference>
<proteinExistence type="predicted"/>
<feature type="compositionally biased region" description="Acidic residues" evidence="1">
    <location>
        <begin position="128"/>
        <end position="143"/>
    </location>
</feature>
<sequence length="219" mass="22932">MSLDRDHRRRGTLGTALLAGACCAGAVAYGVIVGPSMLPPQQDVQAATALSPDLAGLDPEPDGEEASAPRGPIGTLEIHVSDRDRAWVQTLECTGDAEEDAQACADLAAVAAEFHGEPAGSAEHPSSGEEEAEPTEEAADSEVIDGVPVEPTTAALPGSESLFTEVSEGTVCTDKLYGPQEATIVGVWEGHEVETTLTRKGSCEEARWQRLRPLTDQIM</sequence>
<dbReference type="RefSeq" id="WP_220562750.1">
    <property type="nucleotide sequence ID" value="NZ_CP074133.1"/>
</dbReference>
<dbReference type="Proteomes" id="UP000676079">
    <property type="component" value="Chromosome"/>
</dbReference>
<dbReference type="EMBL" id="CP074133">
    <property type="protein sequence ID" value="QUX21527.1"/>
    <property type="molecule type" value="Genomic_DNA"/>
</dbReference>
<protein>
    <recommendedName>
        <fullName evidence="4">Serine/threonine protein kinase</fullName>
    </recommendedName>
</protein>
<evidence type="ECO:0000313" key="3">
    <source>
        <dbReference type="Proteomes" id="UP000676079"/>
    </source>
</evidence>
<evidence type="ECO:0008006" key="4">
    <source>
        <dbReference type="Google" id="ProtNLM"/>
    </source>
</evidence>
<dbReference type="Gene3D" id="3.30.350.10">
    <property type="entry name" value="Subtilisin inhibitor-like"/>
    <property type="match status" value="1"/>
</dbReference>
<feature type="region of interest" description="Disordered" evidence="1">
    <location>
        <begin position="52"/>
        <end position="73"/>
    </location>
</feature>